<dbReference type="EMBL" id="JARKIK010000205">
    <property type="protein sequence ID" value="KAK8720786.1"/>
    <property type="molecule type" value="Genomic_DNA"/>
</dbReference>
<sequence>GLFQLGDAATANRPSISSLFQSGDEVTTNQPIPGLSQSTDTLTTASVTTTSGHVITLTSAPRQESWDVYKQLLEAPTQCNYTVFAVDHTMTLAANTECSITRSGVTLSEREEILRVHNTLRAKVANGMEETGDEGPQPSGSDLRQLVWNEELAQVAQALASQCRRGHDGSNQRRICSRSYAVGQNIFRQWSFNSESVVWGTTHEIGCGAIYYPSTINGITFPHTKIYVCNYGPAGNYVGSRVYTIGLPASRCPSTSSQDYPGLCN</sequence>
<keyword evidence="3" id="KW-1185">Reference proteome</keyword>
<accession>A0AAW0VWD1</accession>
<dbReference type="Pfam" id="PF00188">
    <property type="entry name" value="CAP"/>
    <property type="match status" value="1"/>
</dbReference>
<evidence type="ECO:0000313" key="3">
    <source>
        <dbReference type="Proteomes" id="UP001445076"/>
    </source>
</evidence>
<evidence type="ECO:0000313" key="2">
    <source>
        <dbReference type="EMBL" id="KAK8720786.1"/>
    </source>
</evidence>
<gene>
    <name evidence="2" type="ORF">OTU49_013105</name>
</gene>
<dbReference type="InterPro" id="IPR018244">
    <property type="entry name" value="Allrgn_V5/Tpx1_CS"/>
</dbReference>
<dbReference type="InterPro" id="IPR014044">
    <property type="entry name" value="CAP_dom"/>
</dbReference>
<dbReference type="InterPro" id="IPR001283">
    <property type="entry name" value="CRISP-related"/>
</dbReference>
<dbReference type="InterPro" id="IPR002413">
    <property type="entry name" value="V5_allergen-like"/>
</dbReference>
<dbReference type="PRINTS" id="PR00838">
    <property type="entry name" value="V5ALLERGEN"/>
</dbReference>
<protein>
    <recommendedName>
        <fullName evidence="1">SCP domain-containing protein</fullName>
    </recommendedName>
</protein>
<comment type="caution">
    <text evidence="2">The sequence shown here is derived from an EMBL/GenBank/DDBJ whole genome shotgun (WGS) entry which is preliminary data.</text>
</comment>
<proteinExistence type="predicted"/>
<dbReference type="InterPro" id="IPR035940">
    <property type="entry name" value="CAP_sf"/>
</dbReference>
<name>A0AAW0VWD1_CHEQU</name>
<dbReference type="SUPFAM" id="SSF55797">
    <property type="entry name" value="PR-1-like"/>
    <property type="match status" value="1"/>
</dbReference>
<dbReference type="Gene3D" id="3.40.33.10">
    <property type="entry name" value="CAP"/>
    <property type="match status" value="2"/>
</dbReference>
<dbReference type="GO" id="GO:0005576">
    <property type="term" value="C:extracellular region"/>
    <property type="evidence" value="ECO:0007669"/>
    <property type="project" value="InterPro"/>
</dbReference>
<dbReference type="CDD" id="cd05380">
    <property type="entry name" value="CAP_euk"/>
    <property type="match status" value="1"/>
</dbReference>
<dbReference type="SMART" id="SM00198">
    <property type="entry name" value="SCP"/>
    <property type="match status" value="1"/>
</dbReference>
<dbReference type="PROSITE" id="PS01010">
    <property type="entry name" value="CRISP_2"/>
    <property type="match status" value="1"/>
</dbReference>
<feature type="domain" description="SCP" evidence="1">
    <location>
        <begin position="108"/>
        <end position="239"/>
    </location>
</feature>
<dbReference type="PANTHER" id="PTHR10334">
    <property type="entry name" value="CYSTEINE-RICH SECRETORY PROTEIN-RELATED"/>
    <property type="match status" value="1"/>
</dbReference>
<feature type="non-terminal residue" evidence="2">
    <location>
        <position position="1"/>
    </location>
</feature>
<reference evidence="2 3" key="1">
    <citation type="journal article" date="2024" name="BMC Genomics">
        <title>Genome assembly of redclaw crayfish (Cherax quadricarinatus) provides insights into its immune adaptation and hypoxia tolerance.</title>
        <authorList>
            <person name="Liu Z."/>
            <person name="Zheng J."/>
            <person name="Li H."/>
            <person name="Fang K."/>
            <person name="Wang S."/>
            <person name="He J."/>
            <person name="Zhou D."/>
            <person name="Weng S."/>
            <person name="Chi M."/>
            <person name="Gu Z."/>
            <person name="He J."/>
            <person name="Li F."/>
            <person name="Wang M."/>
        </authorList>
    </citation>
    <scope>NUCLEOTIDE SEQUENCE [LARGE SCALE GENOMIC DNA]</scope>
    <source>
        <strain evidence="2">ZL_2023a</strain>
    </source>
</reference>
<dbReference type="Proteomes" id="UP001445076">
    <property type="component" value="Unassembled WGS sequence"/>
</dbReference>
<evidence type="ECO:0000259" key="1">
    <source>
        <dbReference type="SMART" id="SM00198"/>
    </source>
</evidence>
<dbReference type="AlphaFoldDB" id="A0AAW0VWD1"/>
<dbReference type="PRINTS" id="PR00837">
    <property type="entry name" value="V5TPXLIKE"/>
</dbReference>
<organism evidence="2 3">
    <name type="scientific">Cherax quadricarinatus</name>
    <name type="common">Australian red claw crayfish</name>
    <dbReference type="NCBI Taxonomy" id="27406"/>
    <lineage>
        <taxon>Eukaryota</taxon>
        <taxon>Metazoa</taxon>
        <taxon>Ecdysozoa</taxon>
        <taxon>Arthropoda</taxon>
        <taxon>Crustacea</taxon>
        <taxon>Multicrustacea</taxon>
        <taxon>Malacostraca</taxon>
        <taxon>Eumalacostraca</taxon>
        <taxon>Eucarida</taxon>
        <taxon>Decapoda</taxon>
        <taxon>Pleocyemata</taxon>
        <taxon>Astacidea</taxon>
        <taxon>Parastacoidea</taxon>
        <taxon>Parastacidae</taxon>
        <taxon>Cherax</taxon>
    </lineage>
</organism>